<accession>A0A4Y4DX47</accession>
<proteinExistence type="predicted"/>
<organism evidence="1 2">
    <name type="scientific">Glutamicibacter uratoxydans</name>
    <name type="common">Arthrobacter uratoxydans</name>
    <dbReference type="NCBI Taxonomy" id="43667"/>
    <lineage>
        <taxon>Bacteria</taxon>
        <taxon>Bacillati</taxon>
        <taxon>Actinomycetota</taxon>
        <taxon>Actinomycetes</taxon>
        <taxon>Micrococcales</taxon>
        <taxon>Micrococcaceae</taxon>
        <taxon>Glutamicibacter</taxon>
    </lineage>
</organism>
<name>A0A4Y4DX47_GLUUR</name>
<gene>
    <name evidence="1" type="ORF">AUR04nite_34800</name>
</gene>
<protein>
    <submittedName>
        <fullName evidence="1">Uncharacterized protein</fullName>
    </submittedName>
</protein>
<evidence type="ECO:0000313" key="2">
    <source>
        <dbReference type="Proteomes" id="UP000316612"/>
    </source>
</evidence>
<dbReference type="EMBL" id="BJNY01000035">
    <property type="protein sequence ID" value="GED07948.1"/>
    <property type="molecule type" value="Genomic_DNA"/>
</dbReference>
<keyword evidence="2" id="KW-1185">Reference proteome</keyword>
<evidence type="ECO:0000313" key="1">
    <source>
        <dbReference type="EMBL" id="GED07948.1"/>
    </source>
</evidence>
<dbReference type="Proteomes" id="UP000316612">
    <property type="component" value="Unassembled WGS sequence"/>
</dbReference>
<reference evidence="1 2" key="1">
    <citation type="submission" date="2019-06" db="EMBL/GenBank/DDBJ databases">
        <title>Whole genome shotgun sequence of Glutamicibacter uratoxydans NBRC 15515.</title>
        <authorList>
            <person name="Hosoyama A."/>
            <person name="Uohara A."/>
            <person name="Ohji S."/>
            <person name="Ichikawa N."/>
        </authorList>
    </citation>
    <scope>NUCLEOTIDE SEQUENCE [LARGE SCALE GENOMIC DNA]</scope>
    <source>
        <strain evidence="1 2">NBRC 15515</strain>
    </source>
</reference>
<sequence length="119" mass="13509">MPVVISQPQELLSDAMSLVATQMDTALIAFLEPTTNELLFIYVSLPNKELEIVPTEAPQQTVLNFYSTVNRTFARTFRIKGWRYSAVAHAISTCNMRTEPYDVLRGFERSEPVPRKSVL</sequence>
<dbReference type="AlphaFoldDB" id="A0A4Y4DX47"/>
<comment type="caution">
    <text evidence="1">The sequence shown here is derived from an EMBL/GenBank/DDBJ whole genome shotgun (WGS) entry which is preliminary data.</text>
</comment>